<dbReference type="InterPro" id="IPR005130">
    <property type="entry name" value="Ser_deHydtase-like_asu"/>
</dbReference>
<dbReference type="RefSeq" id="WP_006790570.1">
    <property type="nucleotide sequence ID" value="NZ_JH417604.1"/>
</dbReference>
<feature type="domain" description="Serine dehydratase-like alpha subunit" evidence="2">
    <location>
        <begin position="134"/>
        <end position="423"/>
    </location>
</feature>
<dbReference type="Proteomes" id="UP000005481">
    <property type="component" value="Unassembled WGS sequence"/>
</dbReference>
<dbReference type="GO" id="GO:0080146">
    <property type="term" value="F:L-cysteine desulfhydrase activity"/>
    <property type="evidence" value="ECO:0007669"/>
    <property type="project" value="TreeGrafter"/>
</dbReference>
<protein>
    <recommendedName>
        <fullName evidence="1">UPF0597 protein HMPREF0080_01603</fullName>
    </recommendedName>
</protein>
<dbReference type="GO" id="GO:0019450">
    <property type="term" value="P:L-cysteine catabolic process to pyruvate"/>
    <property type="evidence" value="ECO:0007669"/>
    <property type="project" value="TreeGrafter"/>
</dbReference>
<name>G9YIV9_9FIRM</name>
<comment type="similarity">
    <text evidence="1">Belongs to the UPF0597 family.</text>
</comment>
<evidence type="ECO:0000313" key="3">
    <source>
        <dbReference type="EMBL" id="EHM39252.1"/>
    </source>
</evidence>
<evidence type="ECO:0000313" key="4">
    <source>
        <dbReference type="Proteomes" id="UP000005481"/>
    </source>
</evidence>
<dbReference type="HAMAP" id="MF_01845">
    <property type="entry name" value="UPF0597"/>
    <property type="match status" value="1"/>
</dbReference>
<dbReference type="STRING" id="861450.HMPREF0080_01603"/>
<dbReference type="EMBL" id="AGCJ01000071">
    <property type="protein sequence ID" value="EHM39252.1"/>
    <property type="molecule type" value="Genomic_DNA"/>
</dbReference>
<dbReference type="HOGENOM" id="CLU_051840_0_0_9"/>
<accession>G9YIV9</accession>
<organism evidence="3 4">
    <name type="scientific">Anaeroglobus geminatus F0357</name>
    <dbReference type="NCBI Taxonomy" id="861450"/>
    <lineage>
        <taxon>Bacteria</taxon>
        <taxon>Bacillati</taxon>
        <taxon>Bacillota</taxon>
        <taxon>Negativicutes</taxon>
        <taxon>Veillonellales</taxon>
        <taxon>Veillonellaceae</taxon>
        <taxon>Anaeroglobus</taxon>
    </lineage>
</organism>
<dbReference type="AlphaFoldDB" id="G9YIV9"/>
<dbReference type="Pfam" id="PF03313">
    <property type="entry name" value="SDH_alpha"/>
    <property type="match status" value="1"/>
</dbReference>
<dbReference type="PANTHER" id="PTHR30501">
    <property type="entry name" value="UPF0597 PROTEIN YHAM"/>
    <property type="match status" value="1"/>
</dbReference>
<gene>
    <name evidence="3" type="ORF">HMPREF0080_01603</name>
</gene>
<evidence type="ECO:0000256" key="1">
    <source>
        <dbReference type="HAMAP-Rule" id="MF_01845"/>
    </source>
</evidence>
<dbReference type="OrthoDB" id="41906at2"/>
<dbReference type="PATRIC" id="fig|861450.3.peg.1480"/>
<proteinExistence type="inferred from homology"/>
<dbReference type="PIRSF" id="PIRSF006054">
    <property type="entry name" value="UCP006054"/>
    <property type="match status" value="1"/>
</dbReference>
<dbReference type="InterPro" id="IPR021144">
    <property type="entry name" value="UPF0597"/>
</dbReference>
<keyword evidence="4" id="KW-1185">Reference proteome</keyword>
<dbReference type="eggNOG" id="COG3681">
    <property type="taxonomic scope" value="Bacteria"/>
</dbReference>
<comment type="caution">
    <text evidence="3">The sequence shown here is derived from an EMBL/GenBank/DDBJ whole genome shotgun (WGS) entry which is preliminary data.</text>
</comment>
<reference evidence="3 4" key="1">
    <citation type="submission" date="2011-08" db="EMBL/GenBank/DDBJ databases">
        <authorList>
            <person name="Weinstock G."/>
            <person name="Sodergren E."/>
            <person name="Clifton S."/>
            <person name="Fulton L."/>
            <person name="Fulton B."/>
            <person name="Courtney L."/>
            <person name="Fronick C."/>
            <person name="Harrison M."/>
            <person name="Strong C."/>
            <person name="Farmer C."/>
            <person name="Delahaunty K."/>
            <person name="Markovic C."/>
            <person name="Hall O."/>
            <person name="Minx P."/>
            <person name="Tomlinson C."/>
            <person name="Mitreva M."/>
            <person name="Hou S."/>
            <person name="Chen J."/>
            <person name="Wollam A."/>
            <person name="Pepin K.H."/>
            <person name="Johnson M."/>
            <person name="Bhonagiri V."/>
            <person name="Zhang X."/>
            <person name="Suruliraj S."/>
            <person name="Warren W."/>
            <person name="Chinwalla A."/>
            <person name="Mardis E.R."/>
            <person name="Wilson R.K."/>
        </authorList>
    </citation>
    <scope>NUCLEOTIDE SEQUENCE [LARGE SCALE GENOMIC DNA]</scope>
    <source>
        <strain evidence="3 4">F0357</strain>
    </source>
</reference>
<evidence type="ECO:0000259" key="2">
    <source>
        <dbReference type="Pfam" id="PF03313"/>
    </source>
</evidence>
<dbReference type="PANTHER" id="PTHR30501:SF2">
    <property type="entry name" value="UPF0597 PROTEIN YHAM"/>
    <property type="match status" value="1"/>
</dbReference>
<sequence length="431" mass="45905">MTDTQIYERIVEILHKEVVYATGCTEPIALAYAAAVARKHLGCTPDKIEAFVSPNLMKNGMAVKVPGTGLPGMDVAAAVGVTGGDPNGGLDVLHHLSAEAVEKAKNLLAKKRVLVDIADTELPLYAEAKLSRGNHWSRVVIQGSHTNIIRIETDEKIFLSKEDSGSVTKDPNEDFLHSLNLKILYNFATAVPLNRIEFMEEAGLVNDALSRAGLQKEYGLCLGKSMQDDLQNGLSIDNLHDRIVMETTAASDARMGGAPLPAMTNAGSGDQGITATVPVNVTARYVNASREKHIRALTLSHITAIYIHSFYPKLSALCATATAAMGAAVGMTLLFDGGYTELEATIANMTAEHIGMICDGAGDGCSLKIATAVDAAYRAVFLSRRGIRVNGTEGLVSNTADESIRNIGTLATKGLKVADKEVLQIMISKNK</sequence>